<dbReference type="Proteomes" id="UP000460318">
    <property type="component" value="Unassembled WGS sequence"/>
</dbReference>
<feature type="transmembrane region" description="Helical" evidence="1">
    <location>
        <begin position="7"/>
        <end position="30"/>
    </location>
</feature>
<keyword evidence="1" id="KW-0812">Transmembrane</keyword>
<name>A0A7X3IKV0_9BACL</name>
<feature type="transmembrane region" description="Helical" evidence="1">
    <location>
        <begin position="80"/>
        <end position="103"/>
    </location>
</feature>
<evidence type="ECO:0008006" key="4">
    <source>
        <dbReference type="Google" id="ProtNLM"/>
    </source>
</evidence>
<sequence>MFGFMLFLHLGGLLAWVGGLIVVIAMIGLLSKQLGASADSNLLARKSLSIFSYLAHPGAVLVLGSGLYLILKMGSGSKPLWLDIMEMGGGTIAILSLIVTGILGSKVKKKLKAAGGQPVKVTGYLTTMTALMVLILGVVLVVSLKI</sequence>
<evidence type="ECO:0000256" key="1">
    <source>
        <dbReference type="SAM" id="Phobius"/>
    </source>
</evidence>
<gene>
    <name evidence="2" type="ORF">GRF59_12645</name>
</gene>
<evidence type="ECO:0000313" key="3">
    <source>
        <dbReference type="Proteomes" id="UP000460318"/>
    </source>
</evidence>
<keyword evidence="1" id="KW-0472">Membrane</keyword>
<feature type="transmembrane region" description="Helical" evidence="1">
    <location>
        <begin position="123"/>
        <end position="144"/>
    </location>
</feature>
<protein>
    <recommendedName>
        <fullName evidence="4">DUF2269 family protein</fullName>
    </recommendedName>
</protein>
<evidence type="ECO:0000313" key="2">
    <source>
        <dbReference type="EMBL" id="MWV44475.1"/>
    </source>
</evidence>
<dbReference type="AlphaFoldDB" id="A0A7X3IKV0"/>
<reference evidence="2 3" key="1">
    <citation type="submission" date="2019-12" db="EMBL/GenBank/DDBJ databases">
        <title>Paenibacillus sp. nov., an endophytic bacterium isolated from the stem of Dendrobium.</title>
        <authorList>
            <person name="Zhao R."/>
        </authorList>
    </citation>
    <scope>NUCLEOTIDE SEQUENCE [LARGE SCALE GENOMIC DNA]</scope>
    <source>
        <strain evidence="2 3">HJL G12</strain>
    </source>
</reference>
<accession>A0A7X3IKV0</accession>
<proteinExistence type="predicted"/>
<organism evidence="2 3">
    <name type="scientific">Paenibacillus dendrobii</name>
    <dbReference type="NCBI Taxonomy" id="2691084"/>
    <lineage>
        <taxon>Bacteria</taxon>
        <taxon>Bacillati</taxon>
        <taxon>Bacillota</taxon>
        <taxon>Bacilli</taxon>
        <taxon>Bacillales</taxon>
        <taxon>Paenibacillaceae</taxon>
        <taxon>Paenibacillus</taxon>
    </lineage>
</organism>
<keyword evidence="3" id="KW-1185">Reference proteome</keyword>
<comment type="caution">
    <text evidence="2">The sequence shown here is derived from an EMBL/GenBank/DDBJ whole genome shotgun (WGS) entry which is preliminary data.</text>
</comment>
<feature type="transmembrane region" description="Helical" evidence="1">
    <location>
        <begin position="50"/>
        <end position="71"/>
    </location>
</feature>
<dbReference type="RefSeq" id="WP_160497887.1">
    <property type="nucleotide sequence ID" value="NZ_WUBI01000001.1"/>
</dbReference>
<keyword evidence="1" id="KW-1133">Transmembrane helix</keyword>
<dbReference type="EMBL" id="WUBI01000001">
    <property type="protein sequence ID" value="MWV44475.1"/>
    <property type="molecule type" value="Genomic_DNA"/>
</dbReference>